<evidence type="ECO:0000259" key="11">
    <source>
        <dbReference type="PROSITE" id="PS50893"/>
    </source>
</evidence>
<feature type="region of interest" description="Disordered" evidence="10">
    <location>
        <begin position="263"/>
        <end position="297"/>
    </location>
</feature>
<keyword evidence="9" id="KW-0472">Membrane</keyword>
<accession>A0A840EUR4</accession>
<comment type="subcellular location">
    <subcellularLocation>
        <location evidence="1">Cell membrane</location>
        <topology evidence="1">Peripheral membrane protein</topology>
    </subcellularLocation>
</comment>
<dbReference type="Proteomes" id="UP000551501">
    <property type="component" value="Unassembled WGS sequence"/>
</dbReference>
<dbReference type="GO" id="GO:0005524">
    <property type="term" value="F:ATP binding"/>
    <property type="evidence" value="ECO:0007669"/>
    <property type="project" value="UniProtKB-KW"/>
</dbReference>
<keyword evidence="4" id="KW-0410">Iron transport</keyword>
<dbReference type="PROSITE" id="PS00211">
    <property type="entry name" value="ABC_TRANSPORTER_1"/>
    <property type="match status" value="1"/>
</dbReference>
<evidence type="ECO:0000256" key="10">
    <source>
        <dbReference type="SAM" id="MobiDB-lite"/>
    </source>
</evidence>
<keyword evidence="13" id="KW-1185">Reference proteome</keyword>
<dbReference type="Pfam" id="PF00005">
    <property type="entry name" value="ABC_tran"/>
    <property type="match status" value="1"/>
</dbReference>
<evidence type="ECO:0000256" key="9">
    <source>
        <dbReference type="ARBA" id="ARBA00023136"/>
    </source>
</evidence>
<dbReference type="PROSITE" id="PS50893">
    <property type="entry name" value="ABC_TRANSPORTER_2"/>
    <property type="match status" value="1"/>
</dbReference>
<evidence type="ECO:0000256" key="3">
    <source>
        <dbReference type="ARBA" id="ARBA00022475"/>
    </source>
</evidence>
<dbReference type="InterPro" id="IPR003593">
    <property type="entry name" value="AAA+_ATPase"/>
</dbReference>
<evidence type="ECO:0000256" key="1">
    <source>
        <dbReference type="ARBA" id="ARBA00004202"/>
    </source>
</evidence>
<dbReference type="GO" id="GO:0005886">
    <property type="term" value="C:plasma membrane"/>
    <property type="evidence" value="ECO:0007669"/>
    <property type="project" value="UniProtKB-SubCell"/>
</dbReference>
<dbReference type="GO" id="GO:0006826">
    <property type="term" value="P:iron ion transport"/>
    <property type="evidence" value="ECO:0007669"/>
    <property type="project" value="UniProtKB-KW"/>
</dbReference>
<dbReference type="InterPro" id="IPR003439">
    <property type="entry name" value="ABC_transporter-like_ATP-bd"/>
</dbReference>
<feature type="compositionally biased region" description="Basic and acidic residues" evidence="10">
    <location>
        <begin position="288"/>
        <end position="297"/>
    </location>
</feature>
<dbReference type="RefSeq" id="WP_183370378.1">
    <property type="nucleotide sequence ID" value="NZ_BAABHL010000127.1"/>
</dbReference>
<dbReference type="InterPro" id="IPR051535">
    <property type="entry name" value="Siderophore_ABC-ATPase"/>
</dbReference>
<dbReference type="CDD" id="cd03214">
    <property type="entry name" value="ABC_Iron-Siderophores_B12_Hemin"/>
    <property type="match status" value="1"/>
</dbReference>
<keyword evidence="6 12" id="KW-0067">ATP-binding</keyword>
<protein>
    <submittedName>
        <fullName evidence="12">Iron complex transport system ATP-binding protein</fullName>
    </submittedName>
</protein>
<keyword evidence="3" id="KW-1003">Cell membrane</keyword>
<dbReference type="SUPFAM" id="SSF52540">
    <property type="entry name" value="P-loop containing nucleoside triphosphate hydrolases"/>
    <property type="match status" value="1"/>
</dbReference>
<evidence type="ECO:0000256" key="8">
    <source>
        <dbReference type="ARBA" id="ARBA00023065"/>
    </source>
</evidence>
<dbReference type="Gene3D" id="3.40.50.300">
    <property type="entry name" value="P-loop containing nucleotide triphosphate hydrolases"/>
    <property type="match status" value="1"/>
</dbReference>
<proteinExistence type="predicted"/>
<reference evidence="12 13" key="1">
    <citation type="submission" date="2020-08" db="EMBL/GenBank/DDBJ databases">
        <title>Sequencing the genomes of 1000 actinobacteria strains.</title>
        <authorList>
            <person name="Klenk H.-P."/>
        </authorList>
    </citation>
    <scope>NUCLEOTIDE SEQUENCE [LARGE SCALE GENOMIC DNA]</scope>
    <source>
        <strain evidence="12 13">DSM 45298</strain>
    </source>
</reference>
<keyword evidence="5" id="KW-0547">Nucleotide-binding</keyword>
<name>A0A840EUR4_9ACTN</name>
<evidence type="ECO:0000256" key="7">
    <source>
        <dbReference type="ARBA" id="ARBA00023004"/>
    </source>
</evidence>
<feature type="domain" description="ABC transporter" evidence="11">
    <location>
        <begin position="7"/>
        <end position="243"/>
    </location>
</feature>
<sequence>MTADHSLRTESLTVGYGKRIVIDDLTLAFPAGATTAIIGPNGCGKSTLLKSMSRILRPTSGRVLIDDKPLHRVNAKRLARVVGLLPQSPTAPEGITVAELVGQGRHPHQSIVSRWSAADDAAVADALADTGITGLADRAIDELSGGQRQKVWIAMILAQQPSILLLDEPTTFLDVSHQIEVLDLLTDRNRHHGTTVIMVLHDLNLAARYADHLVLMSDGACEAAGPPSRVFTAENITRVFGLANRVGRDPISRKPMMIPVGRHHSSGARPDEPHCAEATDLQITTTDIRPDASTEGE</sequence>
<evidence type="ECO:0000256" key="4">
    <source>
        <dbReference type="ARBA" id="ARBA00022496"/>
    </source>
</evidence>
<dbReference type="InterPro" id="IPR027417">
    <property type="entry name" value="P-loop_NTPase"/>
</dbReference>
<evidence type="ECO:0000313" key="13">
    <source>
        <dbReference type="Proteomes" id="UP000551501"/>
    </source>
</evidence>
<gene>
    <name evidence="12" type="ORF">BKA16_001873</name>
</gene>
<dbReference type="FunFam" id="3.40.50.300:FF:000134">
    <property type="entry name" value="Iron-enterobactin ABC transporter ATP-binding protein"/>
    <property type="match status" value="1"/>
</dbReference>
<comment type="caution">
    <text evidence="12">The sequence shown here is derived from an EMBL/GenBank/DDBJ whole genome shotgun (WGS) entry which is preliminary data.</text>
</comment>
<dbReference type="PANTHER" id="PTHR42771:SF2">
    <property type="entry name" value="IRON(3+)-HYDROXAMATE IMPORT ATP-BINDING PROTEIN FHUC"/>
    <property type="match status" value="1"/>
</dbReference>
<dbReference type="PANTHER" id="PTHR42771">
    <property type="entry name" value="IRON(3+)-HYDROXAMATE IMPORT ATP-BINDING PROTEIN FHUC"/>
    <property type="match status" value="1"/>
</dbReference>
<evidence type="ECO:0000256" key="6">
    <source>
        <dbReference type="ARBA" id="ARBA00022840"/>
    </source>
</evidence>
<evidence type="ECO:0000256" key="5">
    <source>
        <dbReference type="ARBA" id="ARBA00022741"/>
    </source>
</evidence>
<organism evidence="12 13">
    <name type="scientific">Gordonia humi</name>
    <dbReference type="NCBI Taxonomy" id="686429"/>
    <lineage>
        <taxon>Bacteria</taxon>
        <taxon>Bacillati</taxon>
        <taxon>Actinomycetota</taxon>
        <taxon>Actinomycetes</taxon>
        <taxon>Mycobacteriales</taxon>
        <taxon>Gordoniaceae</taxon>
        <taxon>Gordonia</taxon>
    </lineage>
</organism>
<evidence type="ECO:0000313" key="12">
    <source>
        <dbReference type="EMBL" id="MBB4135321.1"/>
    </source>
</evidence>
<evidence type="ECO:0000256" key="2">
    <source>
        <dbReference type="ARBA" id="ARBA00022448"/>
    </source>
</evidence>
<dbReference type="EMBL" id="JACIFP010000001">
    <property type="protein sequence ID" value="MBB4135321.1"/>
    <property type="molecule type" value="Genomic_DNA"/>
</dbReference>
<dbReference type="InterPro" id="IPR017871">
    <property type="entry name" value="ABC_transporter-like_CS"/>
</dbReference>
<dbReference type="AlphaFoldDB" id="A0A840EUR4"/>
<dbReference type="GO" id="GO:0016887">
    <property type="term" value="F:ATP hydrolysis activity"/>
    <property type="evidence" value="ECO:0007669"/>
    <property type="project" value="InterPro"/>
</dbReference>
<keyword evidence="7" id="KW-0408">Iron</keyword>
<keyword evidence="2" id="KW-0813">Transport</keyword>
<dbReference type="SMART" id="SM00382">
    <property type="entry name" value="AAA"/>
    <property type="match status" value="1"/>
</dbReference>
<keyword evidence="8" id="KW-0406">Ion transport</keyword>